<evidence type="ECO:0000256" key="3">
    <source>
        <dbReference type="ARBA" id="ARBA00022490"/>
    </source>
</evidence>
<keyword evidence="3" id="KW-0963">Cytoplasm</keyword>
<dbReference type="GO" id="GO:0008408">
    <property type="term" value="F:3'-5' exonuclease activity"/>
    <property type="evidence" value="ECO:0007669"/>
    <property type="project" value="InterPro"/>
</dbReference>
<evidence type="ECO:0000256" key="5">
    <source>
        <dbReference type="ARBA" id="ARBA00022695"/>
    </source>
</evidence>
<feature type="domain" description="HTH merR-type" evidence="9">
    <location>
        <begin position="7"/>
        <end position="77"/>
    </location>
</feature>
<evidence type="ECO:0000256" key="2">
    <source>
        <dbReference type="ARBA" id="ARBA00010752"/>
    </source>
</evidence>
<comment type="similarity">
    <text evidence="2">Belongs to the beta sliding clamp family.</text>
</comment>
<comment type="subcellular location">
    <subcellularLocation>
        <location evidence="1">Cytoplasm</location>
    </subcellularLocation>
</comment>
<dbReference type="Gene3D" id="3.10.150.10">
    <property type="entry name" value="DNA Polymerase III, subunit A, domain 2"/>
    <property type="match status" value="2"/>
</dbReference>
<evidence type="ECO:0000313" key="10">
    <source>
        <dbReference type="EMBL" id="SHN35066.1"/>
    </source>
</evidence>
<evidence type="ECO:0000313" key="11">
    <source>
        <dbReference type="Proteomes" id="UP000184440"/>
    </source>
</evidence>
<dbReference type="InterPro" id="IPR001001">
    <property type="entry name" value="DNA_polIII_beta"/>
</dbReference>
<dbReference type="InterPro" id="IPR046938">
    <property type="entry name" value="DNA_clamp_sf"/>
</dbReference>
<dbReference type="PROSITE" id="PS00552">
    <property type="entry name" value="HTH_MERR_1"/>
    <property type="match status" value="1"/>
</dbReference>
<dbReference type="SMART" id="SM00480">
    <property type="entry name" value="POL3Bc"/>
    <property type="match status" value="1"/>
</dbReference>
<dbReference type="GO" id="GO:0003677">
    <property type="term" value="F:DNA binding"/>
    <property type="evidence" value="ECO:0007669"/>
    <property type="project" value="UniProtKB-KW"/>
</dbReference>
<dbReference type="GO" id="GO:0006355">
    <property type="term" value="P:regulation of DNA-templated transcription"/>
    <property type="evidence" value="ECO:0007669"/>
    <property type="project" value="InterPro"/>
</dbReference>
<dbReference type="Proteomes" id="UP000184440">
    <property type="component" value="Unassembled WGS sequence"/>
</dbReference>
<accession>A0A1M7QTX9</accession>
<sequence length="339" mass="35893">MPEIEPLLSIGSFARRVGLAPSALRFYDDCGVLHPIEVDPATGYRYYAPEQTSRAVRIRQLREAGLPLIDTLVVLDGSEDEARAVLAAYARRARTAADQADQLLRGAGAGAGAAPRASVGGPELASAIRQVTPSADTTSIHPVLRGVLLEIDGTEVRLVATDQYRLAVRVLHPRTPSEGAVRAVLEHAGLVELAGWAVRQPEVVLEIGASGVRAQDRDLPVLDAEYPAYRIVLDALPPVRHRVIAGRQVICAAIAAAADAAHVVLCTDEQHLAVADRLVPAVCTGPPLQLAFDPRVLLPALEAGVGPDVLLEVASPVEPVVVRSADQGTFTTLVMPVRV</sequence>
<keyword evidence="6" id="KW-0235">DNA replication</keyword>
<dbReference type="OrthoDB" id="7849865at2"/>
<evidence type="ECO:0000256" key="6">
    <source>
        <dbReference type="ARBA" id="ARBA00022705"/>
    </source>
</evidence>
<gene>
    <name evidence="10" type="ORF">SAMN05443668_105345</name>
</gene>
<keyword evidence="4" id="KW-0808">Transferase</keyword>
<evidence type="ECO:0000256" key="7">
    <source>
        <dbReference type="ARBA" id="ARBA00022932"/>
    </source>
</evidence>
<keyword evidence="7" id="KW-0239">DNA-directed DNA polymerase</keyword>
<dbReference type="PANTHER" id="PTHR30478">
    <property type="entry name" value="DNA POLYMERASE III SUBUNIT BETA"/>
    <property type="match status" value="1"/>
</dbReference>
<organism evidence="10 11">
    <name type="scientific">Cryptosporangium aurantiacum</name>
    <dbReference type="NCBI Taxonomy" id="134849"/>
    <lineage>
        <taxon>Bacteria</taxon>
        <taxon>Bacillati</taxon>
        <taxon>Actinomycetota</taxon>
        <taxon>Actinomycetes</taxon>
        <taxon>Cryptosporangiales</taxon>
        <taxon>Cryptosporangiaceae</taxon>
        <taxon>Cryptosporangium</taxon>
    </lineage>
</organism>
<evidence type="ECO:0000259" key="9">
    <source>
        <dbReference type="PROSITE" id="PS50937"/>
    </source>
</evidence>
<dbReference type="GO" id="GO:0006271">
    <property type="term" value="P:DNA strand elongation involved in DNA replication"/>
    <property type="evidence" value="ECO:0007669"/>
    <property type="project" value="TreeGrafter"/>
</dbReference>
<dbReference type="GO" id="GO:0003887">
    <property type="term" value="F:DNA-directed DNA polymerase activity"/>
    <property type="evidence" value="ECO:0007669"/>
    <property type="project" value="UniProtKB-KW"/>
</dbReference>
<keyword evidence="11" id="KW-1185">Reference proteome</keyword>
<dbReference type="AlphaFoldDB" id="A0A1M7QTX9"/>
<dbReference type="Pfam" id="PF02767">
    <property type="entry name" value="DNA_pol3_beta_2"/>
    <property type="match status" value="1"/>
</dbReference>
<dbReference type="EMBL" id="FRCS01000005">
    <property type="protein sequence ID" value="SHN35066.1"/>
    <property type="molecule type" value="Genomic_DNA"/>
</dbReference>
<dbReference type="SUPFAM" id="SSF55979">
    <property type="entry name" value="DNA clamp"/>
    <property type="match status" value="2"/>
</dbReference>
<reference evidence="10 11" key="1">
    <citation type="submission" date="2016-11" db="EMBL/GenBank/DDBJ databases">
        <authorList>
            <person name="Jaros S."/>
            <person name="Januszkiewicz K."/>
            <person name="Wedrychowicz H."/>
        </authorList>
    </citation>
    <scope>NUCLEOTIDE SEQUENCE [LARGE SCALE GENOMIC DNA]</scope>
    <source>
        <strain evidence="10 11">DSM 46144</strain>
    </source>
</reference>
<dbReference type="STRING" id="134849.SAMN05443668_105345"/>
<dbReference type="GO" id="GO:0009360">
    <property type="term" value="C:DNA polymerase III complex"/>
    <property type="evidence" value="ECO:0007669"/>
    <property type="project" value="InterPro"/>
</dbReference>
<dbReference type="RefSeq" id="WP_073258920.1">
    <property type="nucleotide sequence ID" value="NZ_FRCS01000005.1"/>
</dbReference>
<evidence type="ECO:0000256" key="4">
    <source>
        <dbReference type="ARBA" id="ARBA00022679"/>
    </source>
</evidence>
<evidence type="ECO:0000256" key="8">
    <source>
        <dbReference type="ARBA" id="ARBA00023125"/>
    </source>
</evidence>
<dbReference type="CDD" id="cd00140">
    <property type="entry name" value="beta_clamp"/>
    <property type="match status" value="1"/>
</dbReference>
<dbReference type="GO" id="GO:0005737">
    <property type="term" value="C:cytoplasm"/>
    <property type="evidence" value="ECO:0007669"/>
    <property type="project" value="UniProtKB-SubCell"/>
</dbReference>
<keyword evidence="5" id="KW-0548">Nucleotidyltransferase</keyword>
<protein>
    <submittedName>
        <fullName evidence="10">DNA polymerase III beta subunit, C-terminal domain</fullName>
    </submittedName>
</protein>
<dbReference type="InterPro" id="IPR000551">
    <property type="entry name" value="MerR-type_HTH_dom"/>
</dbReference>
<dbReference type="Gene3D" id="1.10.1660.10">
    <property type="match status" value="1"/>
</dbReference>
<dbReference type="Pfam" id="PF13411">
    <property type="entry name" value="MerR_1"/>
    <property type="match status" value="1"/>
</dbReference>
<keyword evidence="8" id="KW-0238">DNA-binding</keyword>
<dbReference type="SUPFAM" id="SSF46955">
    <property type="entry name" value="Putative DNA-binding domain"/>
    <property type="match status" value="1"/>
</dbReference>
<dbReference type="PROSITE" id="PS50937">
    <property type="entry name" value="HTH_MERR_2"/>
    <property type="match status" value="1"/>
</dbReference>
<evidence type="ECO:0000256" key="1">
    <source>
        <dbReference type="ARBA" id="ARBA00004496"/>
    </source>
</evidence>
<dbReference type="InterPro" id="IPR022637">
    <property type="entry name" value="DNA_polIII_beta_cen"/>
</dbReference>
<name>A0A1M7QTX9_9ACTN</name>
<proteinExistence type="inferred from homology"/>
<dbReference type="SMART" id="SM00422">
    <property type="entry name" value="HTH_MERR"/>
    <property type="match status" value="1"/>
</dbReference>
<dbReference type="InterPro" id="IPR009061">
    <property type="entry name" value="DNA-bd_dom_put_sf"/>
</dbReference>
<dbReference type="PANTHER" id="PTHR30478:SF0">
    <property type="entry name" value="BETA SLIDING CLAMP"/>
    <property type="match status" value="1"/>
</dbReference>